<keyword evidence="3" id="KW-1185">Reference proteome</keyword>
<dbReference type="OrthoDB" id="1809893at2"/>
<organism evidence="2 4">
    <name type="scientific">Paraclostridium sordellii</name>
    <name type="common">Clostridium sordellii</name>
    <dbReference type="NCBI Taxonomy" id="1505"/>
    <lineage>
        <taxon>Bacteria</taxon>
        <taxon>Bacillati</taxon>
        <taxon>Bacillota</taxon>
        <taxon>Clostridia</taxon>
        <taxon>Peptostreptococcales</taxon>
        <taxon>Peptostreptococcaceae</taxon>
        <taxon>Paraclostridium</taxon>
    </lineage>
</organism>
<evidence type="ECO:0000313" key="3">
    <source>
        <dbReference type="Proteomes" id="UP000032811"/>
    </source>
</evidence>
<proteinExistence type="predicted"/>
<evidence type="ECO:0000313" key="4">
    <source>
        <dbReference type="Proteomes" id="UP000049127"/>
    </source>
</evidence>
<reference evidence="2 4" key="2">
    <citation type="submission" date="2015-01" db="EMBL/GenBank/DDBJ databases">
        <authorList>
            <person name="Aslett A.Martin."/>
            <person name="De Silva Nishadi"/>
        </authorList>
    </citation>
    <scope>NUCLEOTIDE SEQUENCE [LARGE SCALE GENOMIC DNA]</scope>
    <source>
        <strain evidence="2 4">R28058</strain>
    </source>
</reference>
<protein>
    <recommendedName>
        <fullName evidence="5">DUF2508 family protein</fullName>
    </recommendedName>
</protein>
<sequence>MPRKISIKRNKENEKIIKEIKIAQSEIKCAENFFQYVSDPELVDVAIYDLEAKKSKYSYLIRKAKESGVKNSLKDCLIEAMAK</sequence>
<dbReference type="Proteomes" id="UP000032811">
    <property type="component" value="Chromosome 1"/>
</dbReference>
<evidence type="ECO:0008006" key="5">
    <source>
        <dbReference type="Google" id="ProtNLM"/>
    </source>
</evidence>
<name>A0A0A1S540_PARSO</name>
<dbReference type="EMBL" id="CEKZ01000012">
    <property type="protein sequence ID" value="CEQ04572.1"/>
    <property type="molecule type" value="Genomic_DNA"/>
</dbReference>
<evidence type="ECO:0000313" key="1">
    <source>
        <dbReference type="EMBL" id="CEJ75396.1"/>
    </source>
</evidence>
<dbReference type="RefSeq" id="WP_054632075.1">
    <property type="nucleotide sequence ID" value="NZ_CDLJ01000011.1"/>
</dbReference>
<gene>
    <name evidence="1" type="ORF">ATCC9714_32841</name>
    <name evidence="2" type="ORF">R28058_35341</name>
</gene>
<dbReference type="InterPro" id="IPR019644">
    <property type="entry name" value="DUF2508"/>
</dbReference>
<dbReference type="EMBL" id="LN679998">
    <property type="protein sequence ID" value="CEJ75396.1"/>
    <property type="molecule type" value="Genomic_DNA"/>
</dbReference>
<reference evidence="1 3" key="1">
    <citation type="submission" date="2014-11" db="EMBL/GenBank/DDBJ databases">
        <authorList>
            <person name="Aslett M.A."/>
            <person name="De Silva N."/>
        </authorList>
    </citation>
    <scope>NUCLEOTIDE SEQUENCE [LARGE SCALE GENOMIC DNA]</scope>
    <source>
        <strain evidence="1 3">ATCC9714</strain>
    </source>
</reference>
<accession>A0A0A1S540</accession>
<dbReference type="GeneID" id="97539121"/>
<dbReference type="Pfam" id="PF10704">
    <property type="entry name" value="DUF2508"/>
    <property type="match status" value="1"/>
</dbReference>
<dbReference type="AlphaFoldDB" id="A0A0A1S540"/>
<dbReference type="Proteomes" id="UP000049127">
    <property type="component" value="Unassembled WGS sequence"/>
</dbReference>
<evidence type="ECO:0000313" key="2">
    <source>
        <dbReference type="EMBL" id="CEQ04572.1"/>
    </source>
</evidence>